<evidence type="ECO:0000313" key="2">
    <source>
        <dbReference type="Proteomes" id="UP000521922"/>
    </source>
</evidence>
<accession>A0A7Y9DJK6</accession>
<organism evidence="1 2">
    <name type="scientific">Kineococcus aurantiacus</name>
    <dbReference type="NCBI Taxonomy" id="37633"/>
    <lineage>
        <taxon>Bacteria</taxon>
        <taxon>Bacillati</taxon>
        <taxon>Actinomycetota</taxon>
        <taxon>Actinomycetes</taxon>
        <taxon>Kineosporiales</taxon>
        <taxon>Kineosporiaceae</taxon>
        <taxon>Kineococcus</taxon>
    </lineage>
</organism>
<dbReference type="Gene3D" id="3.40.50.12370">
    <property type="match status" value="1"/>
</dbReference>
<evidence type="ECO:0000313" key="1">
    <source>
        <dbReference type="EMBL" id="NYD21192.1"/>
    </source>
</evidence>
<reference evidence="1 2" key="1">
    <citation type="submission" date="2020-07" db="EMBL/GenBank/DDBJ databases">
        <title>Sequencing the genomes of 1000 actinobacteria strains.</title>
        <authorList>
            <person name="Klenk H.-P."/>
        </authorList>
    </citation>
    <scope>NUCLEOTIDE SEQUENCE [LARGE SCALE GENOMIC DNA]</scope>
    <source>
        <strain evidence="1 2">DSM 7487</strain>
    </source>
</reference>
<dbReference type="AlphaFoldDB" id="A0A7Y9DJK6"/>
<dbReference type="SUPFAM" id="SSF52402">
    <property type="entry name" value="Adenine nucleotide alpha hydrolases-like"/>
    <property type="match status" value="1"/>
</dbReference>
<dbReference type="RefSeq" id="WP_179749314.1">
    <property type="nucleotide sequence ID" value="NZ_BAAAGN010000006.1"/>
</dbReference>
<keyword evidence="2" id="KW-1185">Reference proteome</keyword>
<proteinExistence type="predicted"/>
<protein>
    <submittedName>
        <fullName evidence="1">Nucleotide-binding universal stress UspA family protein</fullName>
    </submittedName>
</protein>
<dbReference type="Proteomes" id="UP000521922">
    <property type="component" value="Unassembled WGS sequence"/>
</dbReference>
<gene>
    <name evidence="1" type="ORF">BJ968_000732</name>
</gene>
<sequence>MCDPRHHHPQRPVQHPLVVVGYEPGDEHAVLEALAQARLRRGALTVVAAAPLPDGLLLRCRTALGGLDVRLPPEGADLTEALLDLAERERAALLVVGLARRGVDDLLGGRARLVVLDAPCPVLSVPEPGGAGRPAPAEAVTMGA</sequence>
<dbReference type="EMBL" id="JACCBB010000001">
    <property type="protein sequence ID" value="NYD21192.1"/>
    <property type="molecule type" value="Genomic_DNA"/>
</dbReference>
<comment type="caution">
    <text evidence="1">The sequence shown here is derived from an EMBL/GenBank/DDBJ whole genome shotgun (WGS) entry which is preliminary data.</text>
</comment>
<name>A0A7Y9DJK6_9ACTN</name>